<feature type="transmembrane region" description="Helical" evidence="7">
    <location>
        <begin position="27"/>
        <end position="49"/>
    </location>
</feature>
<dbReference type="GO" id="GO:0015267">
    <property type="term" value="F:channel activity"/>
    <property type="evidence" value="ECO:0007669"/>
    <property type="project" value="InterPro"/>
</dbReference>
<keyword evidence="3 6" id="KW-0812">Transmembrane</keyword>
<protein>
    <submittedName>
        <fullName evidence="8">Major intrinsic protein</fullName>
    </submittedName>
</protein>
<dbReference type="PANTHER" id="PTHR45724">
    <property type="entry name" value="AQUAPORIN NIP2-1"/>
    <property type="match status" value="1"/>
</dbReference>
<dbReference type="InterPro" id="IPR023271">
    <property type="entry name" value="Aquaporin-like"/>
</dbReference>
<evidence type="ECO:0000313" key="8">
    <source>
        <dbReference type="EMBL" id="ETO27383.1"/>
    </source>
</evidence>
<dbReference type="SUPFAM" id="SSF81338">
    <property type="entry name" value="Aquaporin-like"/>
    <property type="match status" value="1"/>
</dbReference>
<comment type="caution">
    <text evidence="8">The sequence shown here is derived from an EMBL/GenBank/DDBJ whole genome shotgun (WGS) entry which is preliminary data.</text>
</comment>
<name>X6NN93_RETFI</name>
<organism evidence="8 9">
    <name type="scientific">Reticulomyxa filosa</name>
    <dbReference type="NCBI Taxonomy" id="46433"/>
    <lineage>
        <taxon>Eukaryota</taxon>
        <taxon>Sar</taxon>
        <taxon>Rhizaria</taxon>
        <taxon>Retaria</taxon>
        <taxon>Foraminifera</taxon>
        <taxon>Monothalamids</taxon>
        <taxon>Reticulomyxidae</taxon>
        <taxon>Reticulomyxa</taxon>
    </lineage>
</organism>
<dbReference type="InterPro" id="IPR000425">
    <property type="entry name" value="MIP"/>
</dbReference>
<dbReference type="GO" id="GO:0016020">
    <property type="term" value="C:membrane"/>
    <property type="evidence" value="ECO:0007669"/>
    <property type="project" value="UniProtKB-SubCell"/>
</dbReference>
<feature type="transmembrane region" description="Helical" evidence="7">
    <location>
        <begin position="109"/>
        <end position="130"/>
    </location>
</feature>
<evidence type="ECO:0000256" key="7">
    <source>
        <dbReference type="SAM" id="Phobius"/>
    </source>
</evidence>
<evidence type="ECO:0000256" key="5">
    <source>
        <dbReference type="ARBA" id="ARBA00023136"/>
    </source>
</evidence>
<dbReference type="InterPro" id="IPR034294">
    <property type="entry name" value="Aquaporin_transptr"/>
</dbReference>
<dbReference type="Proteomes" id="UP000023152">
    <property type="component" value="Unassembled WGS sequence"/>
</dbReference>
<keyword evidence="4 7" id="KW-1133">Transmembrane helix</keyword>
<gene>
    <name evidence="8" type="ORF">RFI_09749</name>
</gene>
<comment type="similarity">
    <text evidence="6">Belongs to the MIP/aquaporin (TC 1.A.8) family.</text>
</comment>
<evidence type="ECO:0000256" key="2">
    <source>
        <dbReference type="ARBA" id="ARBA00022448"/>
    </source>
</evidence>
<keyword evidence="9" id="KW-1185">Reference proteome</keyword>
<dbReference type="PRINTS" id="PR00783">
    <property type="entry name" value="MINTRINSICP"/>
</dbReference>
<proteinExistence type="inferred from homology"/>
<evidence type="ECO:0000256" key="4">
    <source>
        <dbReference type="ARBA" id="ARBA00022989"/>
    </source>
</evidence>
<dbReference type="OrthoDB" id="3222at2759"/>
<sequence length="248" mass="27273">MGYGSHPYASNLTKKNNKKKGLVLMNMVYSLGHISGAHFNPAVTTAILVRNIPQFPRHDMFNIFGYFISQYAGGITGGFLAWSIGGHKTAYQWPHVQKDQGNPATPGDVWHVFQSEFIFTFLLAFIVLNVATDQRNSNNQFYGAAIGSTLMLAAFTIGSISGCVINPAVWVGTVCSASAAANNKHQPFFVYHFYIFWIAEYAGGAFAGLLFNLFIKNSQADGKAAESEKFEIAEVPTEDFAKTETEMR</sequence>
<feature type="transmembrane region" description="Helical" evidence="7">
    <location>
        <begin position="61"/>
        <end position="84"/>
    </location>
</feature>
<accession>X6NN93</accession>
<evidence type="ECO:0000313" key="9">
    <source>
        <dbReference type="Proteomes" id="UP000023152"/>
    </source>
</evidence>
<dbReference type="Gene3D" id="1.20.1080.10">
    <property type="entry name" value="Glycerol uptake facilitator protein"/>
    <property type="match status" value="1"/>
</dbReference>
<feature type="transmembrane region" description="Helical" evidence="7">
    <location>
        <begin position="142"/>
        <end position="169"/>
    </location>
</feature>
<dbReference type="EMBL" id="ASPP01007298">
    <property type="protein sequence ID" value="ETO27383.1"/>
    <property type="molecule type" value="Genomic_DNA"/>
</dbReference>
<dbReference type="Pfam" id="PF00230">
    <property type="entry name" value="MIP"/>
    <property type="match status" value="1"/>
</dbReference>
<comment type="subcellular location">
    <subcellularLocation>
        <location evidence="1">Membrane</location>
        <topology evidence="1">Multi-pass membrane protein</topology>
    </subcellularLocation>
</comment>
<keyword evidence="2 6" id="KW-0813">Transport</keyword>
<keyword evidence="5 7" id="KW-0472">Membrane</keyword>
<dbReference type="AlphaFoldDB" id="X6NN93"/>
<feature type="transmembrane region" description="Helical" evidence="7">
    <location>
        <begin position="189"/>
        <end position="215"/>
    </location>
</feature>
<reference evidence="8 9" key="1">
    <citation type="journal article" date="2013" name="Curr. Biol.">
        <title>The Genome of the Foraminiferan Reticulomyxa filosa.</title>
        <authorList>
            <person name="Glockner G."/>
            <person name="Hulsmann N."/>
            <person name="Schleicher M."/>
            <person name="Noegel A.A."/>
            <person name="Eichinger L."/>
            <person name="Gallinger C."/>
            <person name="Pawlowski J."/>
            <person name="Sierra R."/>
            <person name="Euteneuer U."/>
            <person name="Pillet L."/>
            <person name="Moustafa A."/>
            <person name="Platzer M."/>
            <person name="Groth M."/>
            <person name="Szafranski K."/>
            <person name="Schliwa M."/>
        </authorList>
    </citation>
    <scope>NUCLEOTIDE SEQUENCE [LARGE SCALE GENOMIC DNA]</scope>
</reference>
<evidence type="ECO:0000256" key="1">
    <source>
        <dbReference type="ARBA" id="ARBA00004141"/>
    </source>
</evidence>
<evidence type="ECO:0000256" key="6">
    <source>
        <dbReference type="RuleBase" id="RU000477"/>
    </source>
</evidence>
<evidence type="ECO:0000256" key="3">
    <source>
        <dbReference type="ARBA" id="ARBA00022692"/>
    </source>
</evidence>
<dbReference type="PANTHER" id="PTHR45724:SF13">
    <property type="entry name" value="AQUAPORIN NIP1-1-RELATED"/>
    <property type="match status" value="1"/>
</dbReference>